<dbReference type="GO" id="GO:0005524">
    <property type="term" value="F:ATP binding"/>
    <property type="evidence" value="ECO:0007669"/>
    <property type="project" value="UniProtKB-UniRule"/>
</dbReference>
<comment type="similarity">
    <text evidence="9">Belongs to the TRAFAC class myosin-kinesin ATPase superfamily. Kinesin family. KIN-8 subfamily.</text>
</comment>
<keyword evidence="3" id="KW-0963">Cytoplasm</keyword>
<dbReference type="InterPro" id="IPR003960">
    <property type="entry name" value="ATPase_AAA_CS"/>
</dbReference>
<keyword evidence="7" id="KW-0175">Coiled coil</keyword>
<dbReference type="PROSITE" id="PS00411">
    <property type="entry name" value="KINESIN_MOTOR_1"/>
    <property type="match status" value="1"/>
</dbReference>
<comment type="subcellular location">
    <subcellularLocation>
        <location evidence="1">Cytoplasm</location>
    </subcellularLocation>
</comment>
<dbReference type="STRING" id="93759.A0A1R3K3N1"/>
<evidence type="ECO:0000256" key="2">
    <source>
        <dbReference type="ARBA" id="ARBA00006914"/>
    </source>
</evidence>
<dbReference type="FunFam" id="1.10.8.60:FF:000109">
    <property type="entry name" value="Cell division control protein 48 homolog C"/>
    <property type="match status" value="1"/>
</dbReference>
<dbReference type="InterPro" id="IPR055278">
    <property type="entry name" value="CDC48c"/>
</dbReference>
<dbReference type="PANTHER" id="PTHR48470:SF1">
    <property type="entry name" value="CELL DIVISION CONTROL PROTEIN 48 C ISOFORM 1"/>
    <property type="match status" value="1"/>
</dbReference>
<feature type="compositionally biased region" description="Basic and acidic residues" evidence="12">
    <location>
        <begin position="688"/>
        <end position="697"/>
    </location>
</feature>
<dbReference type="Gene3D" id="1.10.8.60">
    <property type="match status" value="2"/>
</dbReference>
<feature type="compositionally biased region" description="Basic and acidic residues" evidence="12">
    <location>
        <begin position="1000"/>
        <end position="1012"/>
    </location>
</feature>
<proteinExistence type="inferred from homology"/>
<dbReference type="SUPFAM" id="SSF52540">
    <property type="entry name" value="P-loop containing nucleoside triphosphate hydrolases"/>
    <property type="match status" value="3"/>
</dbReference>
<evidence type="ECO:0000256" key="6">
    <source>
        <dbReference type="ARBA" id="ARBA00022840"/>
    </source>
</evidence>
<evidence type="ECO:0000259" key="13">
    <source>
        <dbReference type="PROSITE" id="PS50067"/>
    </source>
</evidence>
<dbReference type="FunFam" id="3.40.50.300:FF:000567">
    <property type="entry name" value="ATPase, AAA family protein"/>
    <property type="match status" value="1"/>
</dbReference>
<evidence type="ECO:0000256" key="12">
    <source>
        <dbReference type="SAM" id="MobiDB-lite"/>
    </source>
</evidence>
<feature type="region of interest" description="Disordered" evidence="12">
    <location>
        <begin position="677"/>
        <end position="781"/>
    </location>
</feature>
<evidence type="ECO:0000256" key="5">
    <source>
        <dbReference type="ARBA" id="ARBA00022741"/>
    </source>
</evidence>
<dbReference type="GO" id="GO:0008017">
    <property type="term" value="F:microtubule binding"/>
    <property type="evidence" value="ECO:0007669"/>
    <property type="project" value="InterPro"/>
</dbReference>
<dbReference type="CDD" id="cd19530">
    <property type="entry name" value="RecA-like_NVL_r2-like"/>
    <property type="match status" value="1"/>
</dbReference>
<organism evidence="14 15">
    <name type="scientific">Corchorus olitorius</name>
    <dbReference type="NCBI Taxonomy" id="93759"/>
    <lineage>
        <taxon>Eukaryota</taxon>
        <taxon>Viridiplantae</taxon>
        <taxon>Streptophyta</taxon>
        <taxon>Embryophyta</taxon>
        <taxon>Tracheophyta</taxon>
        <taxon>Spermatophyta</taxon>
        <taxon>Magnoliopsida</taxon>
        <taxon>eudicotyledons</taxon>
        <taxon>Gunneridae</taxon>
        <taxon>Pentapetalae</taxon>
        <taxon>rosids</taxon>
        <taxon>malvids</taxon>
        <taxon>Malvales</taxon>
        <taxon>Malvaceae</taxon>
        <taxon>Grewioideae</taxon>
        <taxon>Apeibeae</taxon>
        <taxon>Corchorus</taxon>
    </lineage>
</organism>
<feature type="compositionally biased region" description="Polar residues" evidence="12">
    <location>
        <begin position="702"/>
        <end position="711"/>
    </location>
</feature>
<dbReference type="PRINTS" id="PR00380">
    <property type="entry name" value="KINESINHEAVY"/>
</dbReference>
<dbReference type="InterPro" id="IPR003959">
    <property type="entry name" value="ATPase_AAA_core"/>
</dbReference>
<evidence type="ECO:0000256" key="10">
    <source>
        <dbReference type="ARBA" id="ARBA00068376"/>
    </source>
</evidence>
<dbReference type="PANTHER" id="PTHR48470">
    <property type="entry name" value="CELL DIVISION CONTROL PROTEIN 48 C ISOFORM 1"/>
    <property type="match status" value="1"/>
</dbReference>
<dbReference type="InterPro" id="IPR027417">
    <property type="entry name" value="P-loop_NTPase"/>
</dbReference>
<gene>
    <name evidence="14" type="ORF">COLO4_11662</name>
</gene>
<dbReference type="GO" id="GO:0005874">
    <property type="term" value="C:microtubule"/>
    <property type="evidence" value="ECO:0007669"/>
    <property type="project" value="UniProtKB-KW"/>
</dbReference>
<reference evidence="15" key="1">
    <citation type="submission" date="2013-09" db="EMBL/GenBank/DDBJ databases">
        <title>Corchorus olitorius genome sequencing.</title>
        <authorList>
            <person name="Alam M."/>
            <person name="Haque M.S."/>
            <person name="Islam M.S."/>
            <person name="Emdad E.M."/>
            <person name="Islam M.M."/>
            <person name="Ahmed B."/>
            <person name="Halim A."/>
            <person name="Hossen Q.M.M."/>
            <person name="Hossain M.Z."/>
            <person name="Ahmed R."/>
            <person name="Khan M.M."/>
            <person name="Islam R."/>
            <person name="Rashid M.M."/>
            <person name="Khan S.A."/>
            <person name="Rahman M.S."/>
            <person name="Alam M."/>
            <person name="Yahiya A.S."/>
            <person name="Khan M.S."/>
            <person name="Azam M.S."/>
            <person name="Haque T."/>
            <person name="Lashkar M.Z.H."/>
            <person name="Akhand A.I."/>
            <person name="Morshed G."/>
            <person name="Roy S."/>
            <person name="Uddin K.S."/>
            <person name="Rabeya T."/>
            <person name="Hossain A.S."/>
            <person name="Chowdhury A."/>
            <person name="Snigdha A.R."/>
            <person name="Mortoza M.S."/>
            <person name="Matin S.A."/>
            <person name="Hoque S.M.E."/>
            <person name="Islam M.K."/>
            <person name="Roy D.K."/>
            <person name="Haider R."/>
            <person name="Moosa M.M."/>
            <person name="Elias S.M."/>
            <person name="Hasan A.M."/>
            <person name="Jahan S."/>
            <person name="Shafiuddin M."/>
            <person name="Mahmood N."/>
            <person name="Shommy N.S."/>
        </authorList>
    </citation>
    <scope>NUCLEOTIDE SEQUENCE [LARGE SCALE GENOMIC DNA]</scope>
    <source>
        <strain evidence="15">cv. O-4</strain>
    </source>
</reference>
<dbReference type="GO" id="GO:0005737">
    <property type="term" value="C:cytoplasm"/>
    <property type="evidence" value="ECO:0007669"/>
    <property type="project" value="UniProtKB-SubCell"/>
</dbReference>
<feature type="region of interest" description="Disordered" evidence="12">
    <location>
        <begin position="1000"/>
        <end position="1021"/>
    </location>
</feature>
<dbReference type="FunFam" id="3.40.850.10:FF:000056">
    <property type="entry name" value="Kinesin-like protein"/>
    <property type="match status" value="1"/>
</dbReference>
<keyword evidence="8 11" id="KW-0505">Motor protein</keyword>
<keyword evidence="4" id="KW-0493">Microtubule</keyword>
<keyword evidence="5 11" id="KW-0547">Nucleotide-binding</keyword>
<feature type="binding site" evidence="11">
    <location>
        <begin position="105"/>
        <end position="112"/>
    </location>
    <ligand>
        <name>ATP</name>
        <dbReference type="ChEBI" id="CHEBI:30616"/>
    </ligand>
</feature>
<protein>
    <recommendedName>
        <fullName evidence="10">Kinesin-like protein KIN-8B</fullName>
    </recommendedName>
</protein>
<accession>A0A1R3K3N1</accession>
<dbReference type="Proteomes" id="UP000187203">
    <property type="component" value="Unassembled WGS sequence"/>
</dbReference>
<dbReference type="EMBL" id="AWUE01014725">
    <property type="protein sequence ID" value="OMP01695.1"/>
    <property type="molecule type" value="Genomic_DNA"/>
</dbReference>
<evidence type="ECO:0000256" key="1">
    <source>
        <dbReference type="ARBA" id="ARBA00004496"/>
    </source>
</evidence>
<evidence type="ECO:0000256" key="7">
    <source>
        <dbReference type="ARBA" id="ARBA00023054"/>
    </source>
</evidence>
<dbReference type="Pfam" id="PF17862">
    <property type="entry name" value="AAA_lid_3"/>
    <property type="match status" value="2"/>
</dbReference>
<dbReference type="GO" id="GO:0007018">
    <property type="term" value="P:microtubule-based movement"/>
    <property type="evidence" value="ECO:0007669"/>
    <property type="project" value="InterPro"/>
</dbReference>
<evidence type="ECO:0000256" key="9">
    <source>
        <dbReference type="ARBA" id="ARBA00060769"/>
    </source>
</evidence>
<keyword evidence="6 11" id="KW-0067">ATP-binding</keyword>
<dbReference type="GO" id="GO:0016887">
    <property type="term" value="F:ATP hydrolysis activity"/>
    <property type="evidence" value="ECO:0007669"/>
    <property type="project" value="InterPro"/>
</dbReference>
<feature type="domain" description="Kinesin motor" evidence="13">
    <location>
        <begin position="14"/>
        <end position="348"/>
    </location>
</feature>
<dbReference type="Gene3D" id="3.40.50.300">
    <property type="entry name" value="P-loop containing nucleotide triphosphate hydrolases"/>
    <property type="match status" value="2"/>
</dbReference>
<dbReference type="Pfam" id="PF00225">
    <property type="entry name" value="Kinesin"/>
    <property type="match status" value="1"/>
</dbReference>
<dbReference type="PROSITE" id="PS50067">
    <property type="entry name" value="KINESIN_MOTOR_2"/>
    <property type="match status" value="1"/>
</dbReference>
<dbReference type="InterPro" id="IPR001752">
    <property type="entry name" value="Kinesin_motor_dom"/>
</dbReference>
<comment type="similarity">
    <text evidence="2">Belongs to the AAA ATPase family.</text>
</comment>
<evidence type="ECO:0000256" key="4">
    <source>
        <dbReference type="ARBA" id="ARBA00022701"/>
    </source>
</evidence>
<dbReference type="FunFam" id="3.40.50.300:FF:000365">
    <property type="entry name" value="Ribosome biogenesis ATPase RIX7"/>
    <property type="match status" value="1"/>
</dbReference>
<evidence type="ECO:0000256" key="3">
    <source>
        <dbReference type="ARBA" id="ARBA00022490"/>
    </source>
</evidence>
<name>A0A1R3K3N1_9ROSI</name>
<dbReference type="PROSITE" id="PS00674">
    <property type="entry name" value="AAA"/>
    <property type="match status" value="2"/>
</dbReference>
<dbReference type="InterPro" id="IPR003593">
    <property type="entry name" value="AAA+_ATPase"/>
</dbReference>
<dbReference type="GO" id="GO:0003777">
    <property type="term" value="F:microtubule motor activity"/>
    <property type="evidence" value="ECO:0007669"/>
    <property type="project" value="InterPro"/>
</dbReference>
<evidence type="ECO:0000256" key="8">
    <source>
        <dbReference type="ARBA" id="ARBA00023175"/>
    </source>
</evidence>
<dbReference type="InterPro" id="IPR041569">
    <property type="entry name" value="AAA_lid_3"/>
</dbReference>
<sequence>MPMIRAPAKKKATTLTVAVKCRPLAEREHGGDIVRVKNSKEVVVLDPDLSKDYLDRIQNRTKEKKYCFDHAFGPHCTNLDAYQKCISTVISGVVQGLNATVFAYGSTGSGKTYTMVGTKHDPGLMVLSLHTIFDLIQRDKSSDEFEVTCSYLEVYNEVIYDLLEKSSGPLELREDPEQGIIVAGLRCIKVHSADKILELLNLGNSRRKTESTEANATSSRSHAVLEITVRRKQKNKYRNQVMRGKLALVDLAGSERASETNSGGQKLRDGANINRSLLALANCINALGKQQKKGLAYVPYRNSKLTRILKDGLSGNSQTVMVATISPAGSQYHHTVNTLKYADRAKEIKTHIQKNIGTIDTHVSDYQRMIDSLQVEVCRLKKELAEKESQLSVKPVEKAADDELSWLNILSQEISENVQERINLQKALFELEETNLRNRTELQHLDDAIAKHQATEKDGAVVEVLRVRRQDILDNIRDNDEAGVNYQKEIEANEKQRCQLQHMIDEAISNNGNKTYLRILSQYRLLGMTNTELQFEMAMRDQIIHNQREAQRNLWNLLMGLGLDEKQILELAAKQGITIEDWAMTHYLGLSNKEQSPDLAFGGYPPLTYGLSISQWHSRSSCIYPNYQNVASNPFSRGSWDSSPTICREEHHSSYYLVAHNSPPYVKFRSSDNWVGGHPVSRFGSPDKLPRDLRKSYPEMNSPVSSRNESYLLSPALSADYGQRQKDTMRQNEYSKGPHVGMNGNQDSFKRSVGQVRTSYSSSSDEGEKEDGTTSDDAIYGQEQEPKFDLIQSLLRQRYTQSNDRKSKLEEKNIEVEVATGKAKNKIDMSNGGGNGNREGGALKKAIKNSASDAAEGVEVKGKEGPRFKDLGGMGGVLEELKMEVIVPLYHPHLPRWLGVRPMAGILLHGPPGCGKTKLAHAIANETGVPFYQISATEVVSGVSGASEENIRELFSKAYRTAPSIVFIDEIDAIASKRENLQREMERRIVTQLMTCMDESHRVVQPNDKESSSEGSDSKPGYVLVIGATNRPDAVDSALRRPGRFDREIVLGIPDENARHEILSVLTRNLRLEGTFDLLKIARSTPGFVGADLAALANKAGNLAMKRIIDQRKHEFSKESMDEKQADEWWRQPWLPEEMEKLTITMADFEEAAKMVQPSSRREGFSTIPNVKWEDVGGLDFLRQEFERYIVRRIKFPEDYADFGVDLETGFLLWGPPGCGKTLIAKAVANEAGANFIHIKGPELLNKYVGESELAVRTLFTRARTCAPCILFFDEVDALTTGRGKEGGWVVERLLNQLLIELDGADQRRGVYVIGATNRPDVMDRAVLRPGRFGKLLYVSLPSADGRGLILNALARKKPIDASVDVNAIAHMKACENFSGADLSALMNEAAMGALEEKLASAEISETPWTIKTSHFEQALSKIKPSVSDKEIQKYEKLSKDFKTA</sequence>
<evidence type="ECO:0000313" key="14">
    <source>
        <dbReference type="EMBL" id="OMP01695.1"/>
    </source>
</evidence>
<keyword evidence="15" id="KW-1185">Reference proteome</keyword>
<dbReference type="SMART" id="SM00382">
    <property type="entry name" value="AAA"/>
    <property type="match status" value="2"/>
</dbReference>
<dbReference type="CDD" id="cd01370">
    <property type="entry name" value="KISc_KIP3_like"/>
    <property type="match status" value="1"/>
</dbReference>
<evidence type="ECO:0000256" key="11">
    <source>
        <dbReference type="PROSITE-ProRule" id="PRU00283"/>
    </source>
</evidence>
<dbReference type="Pfam" id="PF00004">
    <property type="entry name" value="AAA"/>
    <property type="match status" value="2"/>
</dbReference>
<dbReference type="Gene3D" id="3.40.850.10">
    <property type="entry name" value="Kinesin motor domain"/>
    <property type="match status" value="1"/>
</dbReference>
<dbReference type="SMART" id="SM00129">
    <property type="entry name" value="KISc"/>
    <property type="match status" value="1"/>
</dbReference>
<dbReference type="OrthoDB" id="3176171at2759"/>
<dbReference type="InterPro" id="IPR019821">
    <property type="entry name" value="Kinesin_motor_CS"/>
</dbReference>
<evidence type="ECO:0000313" key="15">
    <source>
        <dbReference type="Proteomes" id="UP000187203"/>
    </source>
</evidence>
<comment type="caution">
    <text evidence="14">The sequence shown here is derived from an EMBL/GenBank/DDBJ whole genome shotgun (WGS) entry which is preliminary data.</text>
</comment>
<dbReference type="InterPro" id="IPR036961">
    <property type="entry name" value="Kinesin_motor_dom_sf"/>
</dbReference>